<keyword evidence="5 9" id="KW-0798">TonB box</keyword>
<keyword evidence="4 8" id="KW-0812">Transmembrane</keyword>
<dbReference type="Gene3D" id="2.40.170.20">
    <property type="entry name" value="TonB-dependent receptor, beta-barrel domain"/>
    <property type="match status" value="1"/>
</dbReference>
<name>A0ABR7DX74_9BACT</name>
<keyword evidence="3 8" id="KW-1134">Transmembrane beta strand</keyword>
<evidence type="ECO:0000256" key="2">
    <source>
        <dbReference type="ARBA" id="ARBA00022448"/>
    </source>
</evidence>
<comment type="subcellular location">
    <subcellularLocation>
        <location evidence="1 8">Cell outer membrane</location>
        <topology evidence="1 8">Multi-pass membrane protein</topology>
    </subcellularLocation>
</comment>
<feature type="domain" description="TonB-dependent receptor-like beta-barrel" evidence="10">
    <location>
        <begin position="382"/>
        <end position="819"/>
    </location>
</feature>
<evidence type="ECO:0000313" key="13">
    <source>
        <dbReference type="Proteomes" id="UP000644010"/>
    </source>
</evidence>
<evidence type="ECO:0000256" key="7">
    <source>
        <dbReference type="ARBA" id="ARBA00023237"/>
    </source>
</evidence>
<dbReference type="PROSITE" id="PS52016">
    <property type="entry name" value="TONB_DEPENDENT_REC_3"/>
    <property type="match status" value="1"/>
</dbReference>
<dbReference type="Pfam" id="PF00593">
    <property type="entry name" value="TonB_dep_Rec_b-barrel"/>
    <property type="match status" value="1"/>
</dbReference>
<evidence type="ECO:0000256" key="8">
    <source>
        <dbReference type="PROSITE-ProRule" id="PRU01360"/>
    </source>
</evidence>
<dbReference type="SUPFAM" id="SSF56935">
    <property type="entry name" value="Porins"/>
    <property type="match status" value="1"/>
</dbReference>
<dbReference type="EMBL" id="JACOOI010000003">
    <property type="protein sequence ID" value="MBC5642121.1"/>
    <property type="molecule type" value="Genomic_DNA"/>
</dbReference>
<comment type="caution">
    <text evidence="12">The sequence shown here is derived from an EMBL/GenBank/DDBJ whole genome shotgun (WGS) entry which is preliminary data.</text>
</comment>
<dbReference type="Pfam" id="PF07715">
    <property type="entry name" value="Plug"/>
    <property type="match status" value="1"/>
</dbReference>
<dbReference type="InterPro" id="IPR023997">
    <property type="entry name" value="TonB-dep_OMP_SusC/RagA_CS"/>
</dbReference>
<keyword evidence="2 8" id="KW-0813">Transport</keyword>
<dbReference type="Gene3D" id="2.170.130.10">
    <property type="entry name" value="TonB-dependent receptor, plug domain"/>
    <property type="match status" value="1"/>
</dbReference>
<dbReference type="InterPro" id="IPR037066">
    <property type="entry name" value="Plug_dom_sf"/>
</dbReference>
<comment type="similarity">
    <text evidence="8 9">Belongs to the TonB-dependent receptor family.</text>
</comment>
<dbReference type="InterPro" id="IPR039426">
    <property type="entry name" value="TonB-dep_rcpt-like"/>
</dbReference>
<evidence type="ECO:0000256" key="5">
    <source>
        <dbReference type="ARBA" id="ARBA00023077"/>
    </source>
</evidence>
<accession>A0ABR7DX74</accession>
<dbReference type="SUPFAM" id="SSF49464">
    <property type="entry name" value="Carboxypeptidase regulatory domain-like"/>
    <property type="match status" value="1"/>
</dbReference>
<dbReference type="InterPro" id="IPR023996">
    <property type="entry name" value="TonB-dep_OMP_SusC/RagA"/>
</dbReference>
<dbReference type="NCBIfam" id="TIGR04057">
    <property type="entry name" value="SusC_RagA_signa"/>
    <property type="match status" value="1"/>
</dbReference>
<dbReference type="InterPro" id="IPR036942">
    <property type="entry name" value="Beta-barrel_TonB_sf"/>
</dbReference>
<proteinExistence type="inferred from homology"/>
<evidence type="ECO:0000259" key="10">
    <source>
        <dbReference type="Pfam" id="PF00593"/>
    </source>
</evidence>
<dbReference type="InterPro" id="IPR008969">
    <property type="entry name" value="CarboxyPept-like_regulatory"/>
</dbReference>
<evidence type="ECO:0000256" key="3">
    <source>
        <dbReference type="ARBA" id="ARBA00022452"/>
    </source>
</evidence>
<gene>
    <name evidence="12" type="ORF">H8S77_04400</name>
</gene>
<keyword evidence="13" id="KW-1185">Reference proteome</keyword>
<protein>
    <submittedName>
        <fullName evidence="12">TonB-dependent receptor</fullName>
    </submittedName>
</protein>
<dbReference type="Pfam" id="PF13715">
    <property type="entry name" value="CarbopepD_reg_2"/>
    <property type="match status" value="1"/>
</dbReference>
<evidence type="ECO:0000313" key="12">
    <source>
        <dbReference type="EMBL" id="MBC5642121.1"/>
    </source>
</evidence>
<reference evidence="12 13" key="1">
    <citation type="submission" date="2020-08" db="EMBL/GenBank/DDBJ databases">
        <title>Genome public.</title>
        <authorList>
            <person name="Liu C."/>
            <person name="Sun Q."/>
        </authorList>
    </citation>
    <scope>NUCLEOTIDE SEQUENCE [LARGE SCALE GENOMIC DNA]</scope>
    <source>
        <strain evidence="12 13">BX2</strain>
    </source>
</reference>
<evidence type="ECO:0000259" key="11">
    <source>
        <dbReference type="Pfam" id="PF07715"/>
    </source>
</evidence>
<dbReference type="Gene3D" id="2.60.40.1120">
    <property type="entry name" value="Carboxypeptidase-like, regulatory domain"/>
    <property type="match status" value="1"/>
</dbReference>
<keyword evidence="7 8" id="KW-0998">Cell outer membrane</keyword>
<evidence type="ECO:0000256" key="4">
    <source>
        <dbReference type="ARBA" id="ARBA00022692"/>
    </source>
</evidence>
<evidence type="ECO:0000256" key="9">
    <source>
        <dbReference type="RuleBase" id="RU003357"/>
    </source>
</evidence>
<feature type="domain" description="TonB-dependent receptor plug" evidence="11">
    <location>
        <begin position="109"/>
        <end position="214"/>
    </location>
</feature>
<dbReference type="InterPro" id="IPR000531">
    <property type="entry name" value="Beta-barrel_TonB"/>
</dbReference>
<dbReference type="Proteomes" id="UP000644010">
    <property type="component" value="Unassembled WGS sequence"/>
</dbReference>
<evidence type="ECO:0000256" key="6">
    <source>
        <dbReference type="ARBA" id="ARBA00023136"/>
    </source>
</evidence>
<keyword evidence="6 8" id="KW-0472">Membrane</keyword>
<keyword evidence="12" id="KW-0675">Receptor</keyword>
<dbReference type="NCBIfam" id="TIGR04056">
    <property type="entry name" value="OMP_RagA_SusC"/>
    <property type="match status" value="1"/>
</dbReference>
<organism evidence="12 13">
    <name type="scientific">Parabacteroides segnis</name>
    <dbReference type="NCBI Taxonomy" id="2763058"/>
    <lineage>
        <taxon>Bacteria</taxon>
        <taxon>Pseudomonadati</taxon>
        <taxon>Bacteroidota</taxon>
        <taxon>Bacteroidia</taxon>
        <taxon>Bacteroidales</taxon>
        <taxon>Tannerellaceae</taxon>
        <taxon>Parabacteroides</taxon>
    </lineage>
</organism>
<sequence>MTGNSNEPAIQSVLQQTKNVTGIVKDALGDPIIGVNVVVKGTTIGTVTDMNGAYSLQADANATLVISYIGYKTQEIPVKGQTAINITLSEDSEALDEVVVVGYGTQKKVNLTGSVSSVNFADQALSRPITDVSSALAGLSSGVTVRQLSGNPGEEATSIRIRGVGTLNNASPLVIIDGMEGDMNILNPNDIQNISILKDAASSAIYGSRAANGVILVTTKKGNKERVNVTYSGRVSLTSPTNLLDAVTNYADYMTLMNESATNLGGSGDFAQSTIDAWRAAGKDPNGVNENGVPNWLAYPNTDWQKEVYGNRVSQDHSISVNGGSKNVTYLLSAGYMDNQGLVERTGMQRFNMRANVEVNVTDWLTVGTRTYGVYQTKDPGNFGPRDKSSGVNQYIGQTTPGLIPRYNGQYGYPEATGEHPTANGLLFILNNTDGSNESSRFNTTAYTKITFFKGFSWDVNFNYYRRFDEINNHTVPQEKVKFSTGEVVVHKTDPADMTTRYTNKGEHSYTLENILRYETTINADHDLNALAGYQEYYFKYYDHESEKKGLIDENIYTPSSATNMTNIKGTAKDRAMRSFFGRVNYAYKSRYLLEANLRYDGSSRFADGHRWGVFPSFSAGWRMSEESFMKETTWLDNLKIRASWGQLGNNGTGDSNLGEYDYQAVYGTVPYSFNGTQVTGLRPKKISNIFLSWETTNVTNVGIDGSFLNNRLTAELDAYHKLTDGILTTAPIYLTVGDKDAPTANIAKVANKGFEVTIGWKDHIGKVNYSISGNFAYNNNKVTKYKGKLEKSWITDENGNKVFKNNLGEVSKGGNTLVLEDHPMNEYYIQNTYSGDGSYYNKDGTVNPNGGPKDGMIRSEQDMKWIEDMTAAGNKFMPLETIGKQQIWYGDFIYRDSNGDGIYGGSDDKEFTGTSGQPKVNFGLQLGASWNNFDISMSFAGSAGFDLLWNEEGYNSTATRKGCQISGLAAKDHYFRDENNPSASNLNGKYPRLTFGQAGQNIAASNFYLYDGSYLKMKNLTVGYTVPQNFSRKIYMDNLRVYVSTENLFTITSFPGQDPEIGASSGYPPLRQVAFGLNVTF</sequence>
<evidence type="ECO:0000256" key="1">
    <source>
        <dbReference type="ARBA" id="ARBA00004571"/>
    </source>
</evidence>
<dbReference type="InterPro" id="IPR012910">
    <property type="entry name" value="Plug_dom"/>
</dbReference>